<organism evidence="1">
    <name type="scientific">marine sediment metagenome</name>
    <dbReference type="NCBI Taxonomy" id="412755"/>
    <lineage>
        <taxon>unclassified sequences</taxon>
        <taxon>metagenomes</taxon>
        <taxon>ecological metagenomes</taxon>
    </lineage>
</organism>
<comment type="caution">
    <text evidence="1">The sequence shown here is derived from an EMBL/GenBank/DDBJ whole genome shotgun (WGS) entry which is preliminary data.</text>
</comment>
<protein>
    <submittedName>
        <fullName evidence="1">Uncharacterized protein</fullName>
    </submittedName>
</protein>
<evidence type="ECO:0000313" key="1">
    <source>
        <dbReference type="EMBL" id="KKK47562.1"/>
    </source>
</evidence>
<name>A0A0F8VTB0_9ZZZZ</name>
<sequence length="105" mass="12145">MTDDTLTPEQVAEIRSRDLFYLTMKETTALCDTVDTLREQLRRKDTALDEWIAAYYHNTAQIRSLTDALRGAKEDRDLCARRMKAIETAHRRRLAHFLAEGESDG</sequence>
<dbReference type="EMBL" id="LAZR01069517">
    <property type="protein sequence ID" value="KKK47562.1"/>
    <property type="molecule type" value="Genomic_DNA"/>
</dbReference>
<proteinExistence type="predicted"/>
<accession>A0A0F8VTB0</accession>
<dbReference type="AlphaFoldDB" id="A0A0F8VTB0"/>
<gene>
    <name evidence="1" type="ORF">LCGC14_3153940</name>
</gene>
<reference evidence="1" key="1">
    <citation type="journal article" date="2015" name="Nature">
        <title>Complex archaea that bridge the gap between prokaryotes and eukaryotes.</title>
        <authorList>
            <person name="Spang A."/>
            <person name="Saw J.H."/>
            <person name="Jorgensen S.L."/>
            <person name="Zaremba-Niedzwiedzka K."/>
            <person name="Martijn J."/>
            <person name="Lind A.E."/>
            <person name="van Eijk R."/>
            <person name="Schleper C."/>
            <person name="Guy L."/>
            <person name="Ettema T.J."/>
        </authorList>
    </citation>
    <scope>NUCLEOTIDE SEQUENCE</scope>
</reference>